<comment type="subcellular location">
    <subcellularLocation>
        <location evidence="2">Cell membrane</location>
        <topology evidence="2">Single-pass type II membrane protein</topology>
    </subcellularLocation>
    <subcellularLocation>
        <location evidence="9">Membrane</location>
        <topology evidence="9">Single-pass type II membrane protein</topology>
    </subcellularLocation>
</comment>
<dbReference type="GO" id="GO:0005886">
    <property type="term" value="C:plasma membrane"/>
    <property type="evidence" value="ECO:0007669"/>
    <property type="project" value="UniProtKB-SubCell"/>
</dbReference>
<evidence type="ECO:0000256" key="2">
    <source>
        <dbReference type="ARBA" id="ARBA00004401"/>
    </source>
</evidence>
<comment type="similarity">
    <text evidence="3 9">Belongs to the peptidase S26 family.</text>
</comment>
<proteinExistence type="inferred from homology"/>
<comment type="catalytic activity">
    <reaction evidence="1 8">
        <text>Cleavage of hydrophobic, N-terminal signal or leader sequences from secreted and periplasmic proteins.</text>
        <dbReference type="EC" id="3.4.21.89"/>
    </reaction>
</comment>
<dbReference type="PRINTS" id="PR00727">
    <property type="entry name" value="LEADERPTASE"/>
</dbReference>
<evidence type="ECO:0000259" key="11">
    <source>
        <dbReference type="Pfam" id="PF10502"/>
    </source>
</evidence>
<dbReference type="RefSeq" id="WP_171154764.1">
    <property type="nucleotide sequence ID" value="NZ_JABENB010000001.1"/>
</dbReference>
<dbReference type="InterPro" id="IPR000223">
    <property type="entry name" value="Pept_S26A_signal_pept_1"/>
</dbReference>
<keyword evidence="8" id="KW-0472">Membrane</keyword>
<dbReference type="Proteomes" id="UP000557772">
    <property type="component" value="Unassembled WGS sequence"/>
</dbReference>
<feature type="active site" evidence="7">
    <location>
        <position position="67"/>
    </location>
</feature>
<sequence>MTEEVSPASTDAGDTAVSGGASSAEEPRPAARRSGKRRLAIAALGFVACVILLHGLVVETFTVPSSSMNPTLWQGDRIIASKVGTGSLRRGEVVVFNGTEVFADPGARAPGGLAGALRSIGDTFGFRPTETLYVKRVIGLPGDRVAVGHDGLLRVNGAVRLEPYLVPGTSASDTPFSVQVPAGHIFVLGDNRSDSDDSRAHLGDPGGGMVPTDDVVGEVVLRYWPTGSWGRLGS</sequence>
<gene>
    <name evidence="12" type="primary">lepB</name>
    <name evidence="12" type="ORF">HJ588_10685</name>
</gene>
<dbReference type="Pfam" id="PF10502">
    <property type="entry name" value="Peptidase_S26"/>
    <property type="match status" value="1"/>
</dbReference>
<evidence type="ECO:0000256" key="1">
    <source>
        <dbReference type="ARBA" id="ARBA00000677"/>
    </source>
</evidence>
<evidence type="ECO:0000256" key="5">
    <source>
        <dbReference type="ARBA" id="ARBA00022670"/>
    </source>
</evidence>
<keyword evidence="8" id="KW-0812">Transmembrane</keyword>
<keyword evidence="6 8" id="KW-0378">Hydrolase</keyword>
<feature type="transmembrane region" description="Helical" evidence="8">
    <location>
        <begin position="39"/>
        <end position="58"/>
    </location>
</feature>
<dbReference type="PANTHER" id="PTHR43390:SF1">
    <property type="entry name" value="CHLOROPLAST PROCESSING PEPTIDASE"/>
    <property type="match status" value="1"/>
</dbReference>
<evidence type="ECO:0000256" key="3">
    <source>
        <dbReference type="ARBA" id="ARBA00009370"/>
    </source>
</evidence>
<reference evidence="12 13" key="1">
    <citation type="submission" date="2020-05" db="EMBL/GenBank/DDBJ databases">
        <title>Flexivirga sp. ID2601S isolated from air conditioner.</title>
        <authorList>
            <person name="Kim D.H."/>
        </authorList>
    </citation>
    <scope>NUCLEOTIDE SEQUENCE [LARGE SCALE GENOMIC DNA]</scope>
    <source>
        <strain evidence="12 13">ID2601S</strain>
    </source>
</reference>
<evidence type="ECO:0000256" key="7">
    <source>
        <dbReference type="PIRSR" id="PIRSR600223-1"/>
    </source>
</evidence>
<dbReference type="NCBIfam" id="TIGR02227">
    <property type="entry name" value="sigpep_I_bact"/>
    <property type="match status" value="1"/>
</dbReference>
<dbReference type="EC" id="3.4.21.89" evidence="4 8"/>
<feature type="region of interest" description="Disordered" evidence="10">
    <location>
        <begin position="1"/>
        <end position="32"/>
    </location>
</feature>
<dbReference type="PROSITE" id="PS00760">
    <property type="entry name" value="SPASE_I_2"/>
    <property type="match status" value="1"/>
</dbReference>
<evidence type="ECO:0000256" key="9">
    <source>
        <dbReference type="RuleBase" id="RU362042"/>
    </source>
</evidence>
<dbReference type="PANTHER" id="PTHR43390">
    <property type="entry name" value="SIGNAL PEPTIDASE I"/>
    <property type="match status" value="1"/>
</dbReference>
<name>A0A849AJM8_9MICO</name>
<keyword evidence="13" id="KW-1185">Reference proteome</keyword>
<dbReference type="GO" id="GO:0009003">
    <property type="term" value="F:signal peptidase activity"/>
    <property type="evidence" value="ECO:0007669"/>
    <property type="project" value="UniProtKB-EC"/>
</dbReference>
<organism evidence="12 13">
    <name type="scientific">Flexivirga aerilata</name>
    <dbReference type="NCBI Taxonomy" id="1656889"/>
    <lineage>
        <taxon>Bacteria</taxon>
        <taxon>Bacillati</taxon>
        <taxon>Actinomycetota</taxon>
        <taxon>Actinomycetes</taxon>
        <taxon>Micrococcales</taxon>
        <taxon>Dermacoccaceae</taxon>
        <taxon>Flexivirga</taxon>
    </lineage>
</organism>
<keyword evidence="8" id="KW-1133">Transmembrane helix</keyword>
<dbReference type="InterPro" id="IPR019757">
    <property type="entry name" value="Pept_S26A_signal_pept_1_Lys-AS"/>
</dbReference>
<dbReference type="CDD" id="cd06530">
    <property type="entry name" value="S26_SPase_I"/>
    <property type="match status" value="1"/>
</dbReference>
<keyword evidence="5 8" id="KW-0645">Protease</keyword>
<dbReference type="PROSITE" id="PS00761">
    <property type="entry name" value="SPASE_I_3"/>
    <property type="match status" value="1"/>
</dbReference>
<evidence type="ECO:0000256" key="4">
    <source>
        <dbReference type="ARBA" id="ARBA00013208"/>
    </source>
</evidence>
<dbReference type="InterPro" id="IPR019533">
    <property type="entry name" value="Peptidase_S26"/>
</dbReference>
<accession>A0A849AJM8</accession>
<dbReference type="Gene3D" id="2.10.109.10">
    <property type="entry name" value="Umud Fragment, subunit A"/>
    <property type="match status" value="1"/>
</dbReference>
<dbReference type="InterPro" id="IPR019756">
    <property type="entry name" value="Pept_S26A_signal_pept_1_Ser-AS"/>
</dbReference>
<evidence type="ECO:0000256" key="6">
    <source>
        <dbReference type="ARBA" id="ARBA00022801"/>
    </source>
</evidence>
<evidence type="ECO:0000313" key="13">
    <source>
        <dbReference type="Proteomes" id="UP000557772"/>
    </source>
</evidence>
<feature type="active site" evidence="7">
    <location>
        <position position="135"/>
    </location>
</feature>
<dbReference type="GO" id="GO:0004252">
    <property type="term" value="F:serine-type endopeptidase activity"/>
    <property type="evidence" value="ECO:0007669"/>
    <property type="project" value="InterPro"/>
</dbReference>
<dbReference type="EMBL" id="JABENB010000001">
    <property type="protein sequence ID" value="NNG39736.1"/>
    <property type="molecule type" value="Genomic_DNA"/>
</dbReference>
<dbReference type="PROSITE" id="PS00501">
    <property type="entry name" value="SPASE_I_1"/>
    <property type="match status" value="1"/>
</dbReference>
<comment type="caution">
    <text evidence="12">The sequence shown here is derived from an EMBL/GenBank/DDBJ whole genome shotgun (WGS) entry which is preliminary data.</text>
</comment>
<dbReference type="InterPro" id="IPR036286">
    <property type="entry name" value="LexA/Signal_pep-like_sf"/>
</dbReference>
<evidence type="ECO:0000313" key="12">
    <source>
        <dbReference type="EMBL" id="NNG39736.1"/>
    </source>
</evidence>
<dbReference type="InterPro" id="IPR019758">
    <property type="entry name" value="Pept_S26A_signal_pept_1_CS"/>
</dbReference>
<dbReference type="SUPFAM" id="SSF51306">
    <property type="entry name" value="LexA/Signal peptidase"/>
    <property type="match status" value="1"/>
</dbReference>
<evidence type="ECO:0000256" key="10">
    <source>
        <dbReference type="SAM" id="MobiDB-lite"/>
    </source>
</evidence>
<dbReference type="GO" id="GO:0006465">
    <property type="term" value="P:signal peptide processing"/>
    <property type="evidence" value="ECO:0007669"/>
    <property type="project" value="InterPro"/>
</dbReference>
<feature type="domain" description="Peptidase S26" evidence="11">
    <location>
        <begin position="39"/>
        <end position="224"/>
    </location>
</feature>
<dbReference type="AlphaFoldDB" id="A0A849AJM8"/>
<evidence type="ECO:0000256" key="8">
    <source>
        <dbReference type="RuleBase" id="RU003993"/>
    </source>
</evidence>
<protein>
    <recommendedName>
        <fullName evidence="4 8">Signal peptidase I</fullName>
        <ecNumber evidence="4 8">3.4.21.89</ecNumber>
    </recommendedName>
</protein>